<dbReference type="RefSeq" id="WP_076446981.1">
    <property type="nucleotide sequence ID" value="NZ_FTOQ01000003.1"/>
</dbReference>
<evidence type="ECO:0000313" key="1">
    <source>
        <dbReference type="EMBL" id="SIS79054.1"/>
    </source>
</evidence>
<dbReference type="GO" id="GO:0005886">
    <property type="term" value="C:plasma membrane"/>
    <property type="evidence" value="ECO:0007669"/>
    <property type="project" value="TreeGrafter"/>
</dbReference>
<dbReference type="GO" id="GO:0006270">
    <property type="term" value="P:DNA replication initiation"/>
    <property type="evidence" value="ECO:0007669"/>
    <property type="project" value="TreeGrafter"/>
</dbReference>
<dbReference type="Proteomes" id="UP000186684">
    <property type="component" value="Unassembled WGS sequence"/>
</dbReference>
<dbReference type="GO" id="GO:0003688">
    <property type="term" value="F:DNA replication origin binding"/>
    <property type="evidence" value="ECO:0007669"/>
    <property type="project" value="TreeGrafter"/>
</dbReference>
<accession>A0A1N7LZ05</accession>
<reference evidence="2" key="1">
    <citation type="submission" date="2017-01" db="EMBL/GenBank/DDBJ databases">
        <authorList>
            <person name="Varghese N."/>
            <person name="Submissions S."/>
        </authorList>
    </citation>
    <scope>NUCLEOTIDE SEQUENCE [LARGE SCALE GENOMIC DNA]</scope>
    <source>
        <strain evidence="2">DSM 29430</strain>
    </source>
</reference>
<dbReference type="PANTHER" id="PTHR30050">
    <property type="entry name" value="CHROMOSOMAL REPLICATION INITIATOR PROTEIN DNAA"/>
    <property type="match status" value="1"/>
</dbReference>
<dbReference type="STRING" id="633194.SAMN05421759_103294"/>
<name>A0A1N7LZ05_9RHOB</name>
<dbReference type="OrthoDB" id="7390113at2"/>
<protein>
    <recommendedName>
        <fullName evidence="3">DnaA protein</fullName>
    </recommendedName>
</protein>
<keyword evidence="2" id="KW-1185">Reference proteome</keyword>
<dbReference type="SUPFAM" id="SSF52540">
    <property type="entry name" value="P-loop containing nucleoside triphosphate hydrolases"/>
    <property type="match status" value="1"/>
</dbReference>
<dbReference type="InterPro" id="IPR027417">
    <property type="entry name" value="P-loop_NTPase"/>
</dbReference>
<dbReference type="AlphaFoldDB" id="A0A1N7LZ05"/>
<sequence>MAEQLPLNLPARTALGREDFFVTEANALALAEIDQWHSWPAGKLVLVGPPGAGKTHLTHVWAAESGARILPATDLPEADILALTTAPIAVEDAERIAGDRAAEEALFHLHNLALAERQPLLLTAAPPPARWPLILPDLASRMQASPLARLGPPDDMLLSAVLAKLFMDRQIAPAPNVIAYLTHHMPRSFEMARRVVDALDARSLGLRRRVTRPLAIEVLNALTRGHAETDPRRHDSVTERP</sequence>
<organism evidence="1 2">
    <name type="scientific">Roseivivax lentus</name>
    <dbReference type="NCBI Taxonomy" id="633194"/>
    <lineage>
        <taxon>Bacteria</taxon>
        <taxon>Pseudomonadati</taxon>
        <taxon>Pseudomonadota</taxon>
        <taxon>Alphaproteobacteria</taxon>
        <taxon>Rhodobacterales</taxon>
        <taxon>Roseobacteraceae</taxon>
        <taxon>Roseivivax</taxon>
    </lineage>
</organism>
<dbReference type="Gene3D" id="3.40.50.300">
    <property type="entry name" value="P-loop containing nucleotide triphosphate hydrolases"/>
    <property type="match status" value="1"/>
</dbReference>
<gene>
    <name evidence="1" type="ORF">SAMN05421759_103294</name>
</gene>
<dbReference type="Gene3D" id="1.10.8.60">
    <property type="match status" value="1"/>
</dbReference>
<proteinExistence type="predicted"/>
<evidence type="ECO:0000313" key="2">
    <source>
        <dbReference type="Proteomes" id="UP000186684"/>
    </source>
</evidence>
<dbReference type="EMBL" id="FTOQ01000003">
    <property type="protein sequence ID" value="SIS79054.1"/>
    <property type="molecule type" value="Genomic_DNA"/>
</dbReference>
<dbReference type="PANTHER" id="PTHR30050:SF5">
    <property type="entry name" value="DNAA REGULATORY INACTIVATOR HDA"/>
    <property type="match status" value="1"/>
</dbReference>
<evidence type="ECO:0008006" key="3">
    <source>
        <dbReference type="Google" id="ProtNLM"/>
    </source>
</evidence>